<gene>
    <name evidence="9" type="ORF">OD355_03515</name>
</gene>
<dbReference type="Pfam" id="PF00728">
    <property type="entry name" value="Glyco_hydro_20"/>
    <property type="match status" value="1"/>
</dbReference>
<accession>A0AAE3IK58</accession>
<protein>
    <recommendedName>
        <fullName evidence="3">beta-N-acetylhexosaminidase</fullName>
        <ecNumber evidence="3">3.2.1.52</ecNumber>
    </recommendedName>
</protein>
<evidence type="ECO:0000256" key="3">
    <source>
        <dbReference type="ARBA" id="ARBA00012663"/>
    </source>
</evidence>
<dbReference type="CDD" id="cd06563">
    <property type="entry name" value="GH20_chitobiase-like"/>
    <property type="match status" value="1"/>
</dbReference>
<dbReference type="SUPFAM" id="SSF51445">
    <property type="entry name" value="(Trans)glycosidases"/>
    <property type="match status" value="1"/>
</dbReference>
<evidence type="ECO:0000256" key="6">
    <source>
        <dbReference type="PIRSR" id="PIRSR625705-1"/>
    </source>
</evidence>
<evidence type="ECO:0000256" key="5">
    <source>
        <dbReference type="ARBA" id="ARBA00023295"/>
    </source>
</evidence>
<name>A0AAE3IK58_9BACT</name>
<evidence type="ECO:0000259" key="8">
    <source>
        <dbReference type="PROSITE" id="PS51820"/>
    </source>
</evidence>
<evidence type="ECO:0000313" key="10">
    <source>
        <dbReference type="Proteomes" id="UP001209317"/>
    </source>
</evidence>
<feature type="signal peptide" evidence="7">
    <location>
        <begin position="1"/>
        <end position="25"/>
    </location>
</feature>
<evidence type="ECO:0000256" key="1">
    <source>
        <dbReference type="ARBA" id="ARBA00001231"/>
    </source>
</evidence>
<dbReference type="EC" id="3.2.1.52" evidence="3"/>
<evidence type="ECO:0000256" key="4">
    <source>
        <dbReference type="ARBA" id="ARBA00022801"/>
    </source>
</evidence>
<evidence type="ECO:0000256" key="2">
    <source>
        <dbReference type="ARBA" id="ARBA00006285"/>
    </source>
</evidence>
<dbReference type="SUPFAM" id="SSF55545">
    <property type="entry name" value="beta-N-acetylhexosaminidase-like domain"/>
    <property type="match status" value="1"/>
</dbReference>
<comment type="similarity">
    <text evidence="2">Belongs to the glycosyl hydrolase 20 family.</text>
</comment>
<dbReference type="InterPro" id="IPR025705">
    <property type="entry name" value="Beta_hexosaminidase_sua/sub"/>
</dbReference>
<dbReference type="Proteomes" id="UP001209317">
    <property type="component" value="Unassembled WGS sequence"/>
</dbReference>
<comment type="caution">
    <text evidence="9">The sequence shown here is derived from an EMBL/GenBank/DDBJ whole genome shotgun (WGS) entry which is preliminary data.</text>
</comment>
<dbReference type="InterPro" id="IPR011658">
    <property type="entry name" value="PA14_dom"/>
</dbReference>
<dbReference type="InterPro" id="IPR029018">
    <property type="entry name" value="Hex-like_dom2"/>
</dbReference>
<evidence type="ECO:0000313" key="9">
    <source>
        <dbReference type="EMBL" id="MCU7693580.1"/>
    </source>
</evidence>
<feature type="active site" description="Proton donor" evidence="6">
    <location>
        <position position="350"/>
    </location>
</feature>
<dbReference type="InterPro" id="IPR015883">
    <property type="entry name" value="Glyco_hydro_20_cat"/>
</dbReference>
<dbReference type="PRINTS" id="PR00738">
    <property type="entry name" value="GLHYDRLASE20"/>
</dbReference>
<feature type="chain" id="PRO_5041978685" description="beta-N-acetylhexosaminidase" evidence="7">
    <location>
        <begin position="26"/>
        <end position="766"/>
    </location>
</feature>
<dbReference type="InterPro" id="IPR037524">
    <property type="entry name" value="PA14/GLEYA"/>
</dbReference>
<evidence type="ECO:0000256" key="7">
    <source>
        <dbReference type="SAM" id="SignalP"/>
    </source>
</evidence>
<dbReference type="Pfam" id="PF07691">
    <property type="entry name" value="PA14"/>
    <property type="match status" value="1"/>
</dbReference>
<dbReference type="EMBL" id="JAOTPL010000003">
    <property type="protein sequence ID" value="MCU7693580.1"/>
    <property type="molecule type" value="Genomic_DNA"/>
</dbReference>
<dbReference type="GO" id="GO:0005975">
    <property type="term" value="P:carbohydrate metabolic process"/>
    <property type="evidence" value="ECO:0007669"/>
    <property type="project" value="InterPro"/>
</dbReference>
<dbReference type="Gene3D" id="2.60.120.380">
    <property type="match status" value="1"/>
</dbReference>
<dbReference type="Gene3D" id="3.20.20.80">
    <property type="entry name" value="Glycosidases"/>
    <property type="match status" value="1"/>
</dbReference>
<keyword evidence="7" id="KW-0732">Signal</keyword>
<keyword evidence="5" id="KW-0326">Glycosidase</keyword>
<dbReference type="InterPro" id="IPR059177">
    <property type="entry name" value="GH29D-like_dom"/>
</dbReference>
<feature type="domain" description="PA14" evidence="8">
    <location>
        <begin position="625"/>
        <end position="764"/>
    </location>
</feature>
<dbReference type="Gene3D" id="3.30.379.10">
    <property type="entry name" value="Chitobiase/beta-hexosaminidase domain 2-like"/>
    <property type="match status" value="1"/>
</dbReference>
<dbReference type="Pfam" id="PF02838">
    <property type="entry name" value="Glyco_hydro_20b"/>
    <property type="match status" value="1"/>
</dbReference>
<dbReference type="GO" id="GO:0016020">
    <property type="term" value="C:membrane"/>
    <property type="evidence" value="ECO:0007669"/>
    <property type="project" value="TreeGrafter"/>
</dbReference>
<dbReference type="GO" id="GO:0030203">
    <property type="term" value="P:glycosaminoglycan metabolic process"/>
    <property type="evidence" value="ECO:0007669"/>
    <property type="project" value="TreeGrafter"/>
</dbReference>
<dbReference type="GO" id="GO:0004563">
    <property type="term" value="F:beta-N-acetylhexosaminidase activity"/>
    <property type="evidence" value="ECO:0007669"/>
    <property type="project" value="UniProtKB-EC"/>
</dbReference>
<dbReference type="PANTHER" id="PTHR22600:SF57">
    <property type="entry name" value="BETA-N-ACETYLHEXOSAMINIDASE"/>
    <property type="match status" value="1"/>
</dbReference>
<proteinExistence type="inferred from homology"/>
<dbReference type="InterPro" id="IPR015882">
    <property type="entry name" value="HEX_bac_N"/>
</dbReference>
<dbReference type="RefSeq" id="WP_263037067.1">
    <property type="nucleotide sequence ID" value="NZ_JAOTPL010000003.1"/>
</dbReference>
<dbReference type="InterPro" id="IPR017853">
    <property type="entry name" value="GH"/>
</dbReference>
<sequence>MHKTLFKVATFLIIFSTFIVSHVSAQSSAARYPLIPYPQELKAREGNFIVNHQTGIIADAAVLKNEITQLKELFPGISLPGDKAKAGNSIHLQLDAAIEHDEGYTLDVTAKKIILKAKTQTGIFRGIESLRQLAPSGIESNKNLKSVAIPAVYIKDFPVYHYRGMHLDVSRHFFTLDYLKKFIDRLALYKFNKFHLHLTDDQGWRIEIKKYPLLTEKGAWRKLNSQDRDCIQRAKETGNPDMELDPRFLKVVNGDTIYGGFYTQQEMKSIVQYAKERHIDIIPEIDMPGHMNIAVQLYPHLACGDTQWKPGGFSVPLCPCNEQTFEFAENVYKEIFEIFPYEFVHLGADEVNKDSWKKAAACRVLMDKENLKDVDELQSYFVHRMEKFFNANGRKLIGWDEILEGGVNPTAYVMYWRSWVPKAPVEAAKNGNRVIMTPGNPLYFDAIPDKNSLYNVYHFNPVPKGLTEQEAANIIGVQANIWTEWIPSEARLEYMSLPRQLALSEVVWTHRQNWKDFRNRLAHQQKRLETMGTKYRLPDIEGLLEDNVFTKSTVLNIKPPAADLTLRYTIDGSLPHNKSAVLNKPVVITKPVTYTIAAFTKDGLRGDIYKAAYRQQDPIVSLTERAGKGIDVKMYKSVLKKVAEMDTKEPDAAWMQDDISVIASKVKGTDVFGLQFNGYIHVPADGIYSFFLTSDDGSVLKIADQVVVDNDGLHSPIEKSGQIALKKGYHKFELRFIEGGGGYTLDLQMKAPGDKERRPVPVAWLK</sequence>
<dbReference type="PANTHER" id="PTHR22600">
    <property type="entry name" value="BETA-HEXOSAMINIDASE"/>
    <property type="match status" value="1"/>
</dbReference>
<dbReference type="AlphaFoldDB" id="A0AAE3IK58"/>
<organism evidence="9 10">
    <name type="scientific">Haoranjiania flava</name>
    <dbReference type="NCBI Taxonomy" id="1856322"/>
    <lineage>
        <taxon>Bacteria</taxon>
        <taxon>Pseudomonadati</taxon>
        <taxon>Bacteroidota</taxon>
        <taxon>Chitinophagia</taxon>
        <taxon>Chitinophagales</taxon>
        <taxon>Chitinophagaceae</taxon>
        <taxon>Haoranjiania</taxon>
    </lineage>
</organism>
<keyword evidence="10" id="KW-1185">Reference proteome</keyword>
<dbReference type="Pfam" id="PF13290">
    <property type="entry name" value="CHB_HEX_C_1"/>
    <property type="match status" value="1"/>
</dbReference>
<comment type="catalytic activity">
    <reaction evidence="1">
        <text>Hydrolysis of terminal non-reducing N-acetyl-D-hexosamine residues in N-acetyl-beta-D-hexosaminides.</text>
        <dbReference type="EC" id="3.2.1.52"/>
    </reaction>
</comment>
<dbReference type="SUPFAM" id="SSF56988">
    <property type="entry name" value="Anthrax protective antigen"/>
    <property type="match status" value="1"/>
</dbReference>
<reference evidence="9" key="1">
    <citation type="submission" date="2022-10" db="EMBL/GenBank/DDBJ databases">
        <authorList>
            <person name="Kim H.S."/>
            <person name="Kim J.-S."/>
            <person name="Suh M.K."/>
            <person name="Eom M.K."/>
            <person name="Lee J.-S."/>
        </authorList>
    </citation>
    <scope>NUCLEOTIDE SEQUENCE</scope>
    <source>
        <strain evidence="9">LIP-5</strain>
    </source>
</reference>
<dbReference type="PROSITE" id="PS51820">
    <property type="entry name" value="PA14"/>
    <property type="match status" value="1"/>
</dbReference>
<dbReference type="SMART" id="SM00758">
    <property type="entry name" value="PA14"/>
    <property type="match status" value="1"/>
</dbReference>
<keyword evidence="4" id="KW-0378">Hydrolase</keyword>